<evidence type="ECO:0000259" key="1">
    <source>
        <dbReference type="Pfam" id="PF12777"/>
    </source>
</evidence>
<dbReference type="PANTHER" id="PTHR45703">
    <property type="entry name" value="DYNEIN HEAVY CHAIN"/>
    <property type="match status" value="1"/>
</dbReference>
<name>A0AAW0I0W4_MYOGA</name>
<comment type="caution">
    <text evidence="2">The sequence shown here is derived from an EMBL/GenBank/DDBJ whole genome shotgun (WGS) entry which is preliminary data.</text>
</comment>
<feature type="domain" description="Dynein heavy chain coiled coil stalk" evidence="1">
    <location>
        <begin position="1"/>
        <end position="86"/>
    </location>
</feature>
<evidence type="ECO:0000313" key="2">
    <source>
        <dbReference type="EMBL" id="KAK7808145.1"/>
    </source>
</evidence>
<reference evidence="2 3" key="1">
    <citation type="journal article" date="2023" name="bioRxiv">
        <title>Conserved and derived expression patterns and positive selection on dental genes reveal complex evolutionary context of ever-growing rodent molars.</title>
        <authorList>
            <person name="Calamari Z.T."/>
            <person name="Song A."/>
            <person name="Cohen E."/>
            <person name="Akter M."/>
            <person name="Roy R.D."/>
            <person name="Hallikas O."/>
            <person name="Christensen M.M."/>
            <person name="Li P."/>
            <person name="Marangoni P."/>
            <person name="Jernvall J."/>
            <person name="Klein O.D."/>
        </authorList>
    </citation>
    <scope>NUCLEOTIDE SEQUENCE [LARGE SCALE GENOMIC DNA]</scope>
    <source>
        <strain evidence="2">V071</strain>
    </source>
</reference>
<gene>
    <name evidence="2" type="ORF">U0070_024834</name>
</gene>
<dbReference type="InterPro" id="IPR024743">
    <property type="entry name" value="Dynein_HC_stalk"/>
</dbReference>
<dbReference type="GO" id="GO:0051959">
    <property type="term" value="F:dynein light intermediate chain binding"/>
    <property type="evidence" value="ECO:0007669"/>
    <property type="project" value="InterPro"/>
</dbReference>
<sequence length="86" mass="9265">VAAIQAEVSQKQRECEADLLKAEPALVAAKAALNTLNRVNLTELKTFPNPPNAVTNVTAAVMVLMAPHGRVPKDRSWKAAKIFMGK</sequence>
<dbReference type="PANTHER" id="PTHR45703:SF12">
    <property type="entry name" value="DYNEIN AXONEMAL HEAVY CHAIN 11"/>
    <property type="match status" value="1"/>
</dbReference>
<dbReference type="GO" id="GO:0007018">
    <property type="term" value="P:microtubule-based movement"/>
    <property type="evidence" value="ECO:0007669"/>
    <property type="project" value="InterPro"/>
</dbReference>
<feature type="non-terminal residue" evidence="2">
    <location>
        <position position="1"/>
    </location>
</feature>
<dbReference type="EMBL" id="JBBHLL010000246">
    <property type="protein sequence ID" value="KAK7808145.1"/>
    <property type="molecule type" value="Genomic_DNA"/>
</dbReference>
<proteinExistence type="predicted"/>
<feature type="non-terminal residue" evidence="2">
    <location>
        <position position="86"/>
    </location>
</feature>
<dbReference type="Pfam" id="PF12777">
    <property type="entry name" value="MT"/>
    <property type="match status" value="1"/>
</dbReference>
<dbReference type="GO" id="GO:0045505">
    <property type="term" value="F:dynein intermediate chain binding"/>
    <property type="evidence" value="ECO:0007669"/>
    <property type="project" value="InterPro"/>
</dbReference>
<keyword evidence="3" id="KW-1185">Reference proteome</keyword>
<organism evidence="2 3">
    <name type="scientific">Myodes glareolus</name>
    <name type="common">Bank vole</name>
    <name type="synonym">Clethrionomys glareolus</name>
    <dbReference type="NCBI Taxonomy" id="447135"/>
    <lineage>
        <taxon>Eukaryota</taxon>
        <taxon>Metazoa</taxon>
        <taxon>Chordata</taxon>
        <taxon>Craniata</taxon>
        <taxon>Vertebrata</taxon>
        <taxon>Euteleostomi</taxon>
        <taxon>Mammalia</taxon>
        <taxon>Eutheria</taxon>
        <taxon>Euarchontoglires</taxon>
        <taxon>Glires</taxon>
        <taxon>Rodentia</taxon>
        <taxon>Myomorpha</taxon>
        <taxon>Muroidea</taxon>
        <taxon>Cricetidae</taxon>
        <taxon>Arvicolinae</taxon>
        <taxon>Myodes</taxon>
    </lineage>
</organism>
<dbReference type="InterPro" id="IPR026983">
    <property type="entry name" value="DHC"/>
</dbReference>
<dbReference type="Gene3D" id="1.20.920.60">
    <property type="match status" value="1"/>
</dbReference>
<dbReference type="AlphaFoldDB" id="A0AAW0I0W4"/>
<evidence type="ECO:0000313" key="3">
    <source>
        <dbReference type="Proteomes" id="UP001488838"/>
    </source>
</evidence>
<dbReference type="GO" id="GO:0030286">
    <property type="term" value="C:dynein complex"/>
    <property type="evidence" value="ECO:0007669"/>
    <property type="project" value="InterPro"/>
</dbReference>
<dbReference type="Proteomes" id="UP001488838">
    <property type="component" value="Unassembled WGS sequence"/>
</dbReference>
<accession>A0AAW0I0W4</accession>
<protein>
    <recommendedName>
        <fullName evidence="1">Dynein heavy chain coiled coil stalk domain-containing protein</fullName>
    </recommendedName>
</protein>